<dbReference type="EMBL" id="FWXY01000001">
    <property type="protein sequence ID" value="SMC37849.1"/>
    <property type="molecule type" value="Genomic_DNA"/>
</dbReference>
<evidence type="ECO:0000313" key="10">
    <source>
        <dbReference type="Proteomes" id="UP000192418"/>
    </source>
</evidence>
<dbReference type="InterPro" id="IPR017220">
    <property type="entry name" value="Sulphite_reductase_assimil"/>
</dbReference>
<keyword evidence="10" id="KW-1185">Reference proteome</keyword>
<keyword evidence="1" id="KW-0004">4Fe-4S</keyword>
<evidence type="ECO:0000256" key="3">
    <source>
        <dbReference type="ARBA" id="ARBA00022723"/>
    </source>
</evidence>
<name>A0A1W1YNW5_9BACT</name>
<dbReference type="PIRSF" id="PIRSF037487">
    <property type="entry name" value="Sulfite_red_assimil"/>
    <property type="match status" value="1"/>
</dbReference>
<keyword evidence="5" id="KW-0408">Iron</keyword>
<keyword evidence="3" id="KW-0479">Metal-binding</keyword>
<dbReference type="PANTHER" id="PTHR43809:SF1">
    <property type="entry name" value="NITRITE REDUCTASE (NADH) LARGE SUBUNIT"/>
    <property type="match status" value="1"/>
</dbReference>
<dbReference type="GO" id="GO:0046872">
    <property type="term" value="F:metal ion binding"/>
    <property type="evidence" value="ECO:0007669"/>
    <property type="project" value="UniProtKB-KW"/>
</dbReference>
<dbReference type="Pfam" id="PF01077">
    <property type="entry name" value="NIR_SIR"/>
    <property type="match status" value="1"/>
</dbReference>
<dbReference type="PRINTS" id="PR00397">
    <property type="entry name" value="SIROHAEM"/>
</dbReference>
<dbReference type="InterPro" id="IPR006067">
    <property type="entry name" value="NO2/SO3_Rdtase_4Fe4S_dom"/>
</dbReference>
<evidence type="ECO:0000259" key="7">
    <source>
        <dbReference type="Pfam" id="PF01077"/>
    </source>
</evidence>
<dbReference type="GO" id="GO:0016491">
    <property type="term" value="F:oxidoreductase activity"/>
    <property type="evidence" value="ECO:0007669"/>
    <property type="project" value="UniProtKB-KW"/>
</dbReference>
<proteinExistence type="predicted"/>
<dbReference type="GO" id="GO:0051539">
    <property type="term" value="F:4 iron, 4 sulfur cluster binding"/>
    <property type="evidence" value="ECO:0007669"/>
    <property type="project" value="UniProtKB-KW"/>
</dbReference>
<gene>
    <name evidence="9" type="ORF">SAMN02746065_101231</name>
</gene>
<evidence type="ECO:0000256" key="2">
    <source>
        <dbReference type="ARBA" id="ARBA00022617"/>
    </source>
</evidence>
<dbReference type="InterPro" id="IPR052034">
    <property type="entry name" value="NasD-like"/>
</dbReference>
<evidence type="ECO:0000313" key="9">
    <source>
        <dbReference type="EMBL" id="SMC37849.1"/>
    </source>
</evidence>
<evidence type="ECO:0000256" key="1">
    <source>
        <dbReference type="ARBA" id="ARBA00022485"/>
    </source>
</evidence>
<keyword evidence="4" id="KW-0560">Oxidoreductase</keyword>
<dbReference type="InterPro" id="IPR005117">
    <property type="entry name" value="NiRdtase/SiRdtase_haem-b_fer"/>
</dbReference>
<evidence type="ECO:0000256" key="4">
    <source>
        <dbReference type="ARBA" id="ARBA00023002"/>
    </source>
</evidence>
<dbReference type="PANTHER" id="PTHR43809">
    <property type="entry name" value="NITRITE REDUCTASE (NADH) LARGE SUBUNIT"/>
    <property type="match status" value="1"/>
</dbReference>
<evidence type="ECO:0000256" key="6">
    <source>
        <dbReference type="ARBA" id="ARBA00023014"/>
    </source>
</evidence>
<dbReference type="Gene3D" id="3.30.413.10">
    <property type="entry name" value="Sulfite Reductase Hemoprotein, domain 1"/>
    <property type="match status" value="1"/>
</dbReference>
<feature type="domain" description="Nitrite/Sulfite reductase ferredoxin-like" evidence="8">
    <location>
        <begin position="11"/>
        <end position="74"/>
    </location>
</feature>
<keyword evidence="2" id="KW-0349">Heme</keyword>
<dbReference type="InterPro" id="IPR045854">
    <property type="entry name" value="NO2/SO3_Rdtase_4Fe4S_sf"/>
</dbReference>
<organism evidence="9 10">
    <name type="scientific">Desulfocicer vacuolatum DSM 3385</name>
    <dbReference type="NCBI Taxonomy" id="1121400"/>
    <lineage>
        <taxon>Bacteria</taxon>
        <taxon>Pseudomonadati</taxon>
        <taxon>Thermodesulfobacteriota</taxon>
        <taxon>Desulfobacteria</taxon>
        <taxon>Desulfobacterales</taxon>
        <taxon>Desulfobacteraceae</taxon>
        <taxon>Desulfocicer</taxon>
    </lineage>
</organism>
<dbReference type="Pfam" id="PF03460">
    <property type="entry name" value="NIR_SIR_ferr"/>
    <property type="match status" value="1"/>
</dbReference>
<protein>
    <submittedName>
        <fullName evidence="9">Nitrite/Sulfite reductase ferredoxin-like half domain-containing protein</fullName>
    </submittedName>
</protein>
<dbReference type="Proteomes" id="UP000192418">
    <property type="component" value="Unassembled WGS sequence"/>
</dbReference>
<dbReference type="GO" id="GO:0020037">
    <property type="term" value="F:heme binding"/>
    <property type="evidence" value="ECO:0007669"/>
    <property type="project" value="InterPro"/>
</dbReference>
<dbReference type="InterPro" id="IPR006066">
    <property type="entry name" value="NO2/SO3_Rdtase_FeS/sirohaem_BS"/>
</dbReference>
<evidence type="ECO:0000259" key="8">
    <source>
        <dbReference type="Pfam" id="PF03460"/>
    </source>
</evidence>
<reference evidence="9 10" key="1">
    <citation type="submission" date="2017-04" db="EMBL/GenBank/DDBJ databases">
        <authorList>
            <person name="Afonso C.L."/>
            <person name="Miller P.J."/>
            <person name="Scott M.A."/>
            <person name="Spackman E."/>
            <person name="Goraichik I."/>
            <person name="Dimitrov K.M."/>
            <person name="Suarez D.L."/>
            <person name="Swayne D.E."/>
        </authorList>
    </citation>
    <scope>NUCLEOTIDE SEQUENCE [LARGE SCALE GENOMIC DNA]</scope>
    <source>
        <strain evidence="9 10">DSM 3385</strain>
    </source>
</reference>
<dbReference type="InterPro" id="IPR036136">
    <property type="entry name" value="Nit/Sulf_reduc_fer-like_dom_sf"/>
</dbReference>
<dbReference type="STRING" id="1121400.SAMN02746065_101231"/>
<feature type="domain" description="Nitrite/sulphite reductase 4Fe-4S" evidence="7">
    <location>
        <begin position="85"/>
        <end position="216"/>
    </location>
</feature>
<dbReference type="SUPFAM" id="SSF55124">
    <property type="entry name" value="Nitrite/Sulfite reductase N-terminal domain-like"/>
    <property type="match status" value="1"/>
</dbReference>
<dbReference type="OrthoDB" id="9768666at2"/>
<accession>A0A1W1YNW5</accession>
<dbReference type="SUPFAM" id="SSF56014">
    <property type="entry name" value="Nitrite and sulphite reductase 4Fe-4S domain-like"/>
    <property type="match status" value="1"/>
</dbReference>
<evidence type="ECO:0000256" key="5">
    <source>
        <dbReference type="ARBA" id="ARBA00023004"/>
    </source>
</evidence>
<sequence length="219" mass="23768">MLKLGEKGVVPQRDKKTYAIAPHIPCGVITPQQLRTIADVADKYEAQALKLTSASRIAMVGLKEEDIDNAWKDLSLHLGHAVGLCVRSIKACPGTTFCKLAQQDSLGMGMKLDEIYHGMELPSKTKMGVSGCTNQCAENCIKDISLMGKKSGWTLMVGGNGASRPRLAEVFAQELDSDTALDLIEKIVAFYKENGKKGERIGKMIDRLGLDTMKDAILA</sequence>
<dbReference type="AlphaFoldDB" id="A0A1W1YNW5"/>
<dbReference type="RefSeq" id="WP_084066536.1">
    <property type="nucleotide sequence ID" value="NZ_FWXY01000001.1"/>
</dbReference>
<keyword evidence="6" id="KW-0411">Iron-sulfur</keyword>